<comment type="caution">
    <text evidence="1">The sequence shown here is derived from an EMBL/GenBank/DDBJ whole genome shotgun (WGS) entry which is preliminary data.</text>
</comment>
<protein>
    <submittedName>
        <fullName evidence="1">Uncharacterized protein</fullName>
    </submittedName>
</protein>
<dbReference type="AlphaFoldDB" id="A0A8X6U7C7"/>
<sequence>MLTLSRSSSGHYLRSGYFEYFNLIVSNHYCCLTIELGEVELSAMPLSITSTVVPMRSGSEDRKERSEFEDNDIQIERKIVGDGPRGLNLPGDVSKESRQVQTIGDRDTSKRCWPKPAQGKIRQMGLMPYLRRRRWTIDSAITNNNVLKKADIVNELVSRL</sequence>
<keyword evidence="2" id="KW-1185">Reference proteome</keyword>
<dbReference type="Proteomes" id="UP000887013">
    <property type="component" value="Unassembled WGS sequence"/>
</dbReference>
<proteinExistence type="predicted"/>
<organism evidence="1 2">
    <name type="scientific">Nephila pilipes</name>
    <name type="common">Giant wood spider</name>
    <name type="synonym">Nephila maculata</name>
    <dbReference type="NCBI Taxonomy" id="299642"/>
    <lineage>
        <taxon>Eukaryota</taxon>
        <taxon>Metazoa</taxon>
        <taxon>Ecdysozoa</taxon>
        <taxon>Arthropoda</taxon>
        <taxon>Chelicerata</taxon>
        <taxon>Arachnida</taxon>
        <taxon>Araneae</taxon>
        <taxon>Araneomorphae</taxon>
        <taxon>Entelegynae</taxon>
        <taxon>Araneoidea</taxon>
        <taxon>Nephilidae</taxon>
        <taxon>Nephila</taxon>
    </lineage>
</organism>
<gene>
    <name evidence="1" type="ORF">NPIL_150201</name>
</gene>
<dbReference type="EMBL" id="BMAW01073682">
    <property type="protein sequence ID" value="GFT88797.1"/>
    <property type="molecule type" value="Genomic_DNA"/>
</dbReference>
<evidence type="ECO:0000313" key="1">
    <source>
        <dbReference type="EMBL" id="GFT88797.1"/>
    </source>
</evidence>
<accession>A0A8X6U7C7</accession>
<evidence type="ECO:0000313" key="2">
    <source>
        <dbReference type="Proteomes" id="UP000887013"/>
    </source>
</evidence>
<reference evidence="1" key="1">
    <citation type="submission" date="2020-08" db="EMBL/GenBank/DDBJ databases">
        <title>Multicomponent nature underlies the extraordinary mechanical properties of spider dragline silk.</title>
        <authorList>
            <person name="Kono N."/>
            <person name="Nakamura H."/>
            <person name="Mori M."/>
            <person name="Yoshida Y."/>
            <person name="Ohtoshi R."/>
            <person name="Malay A.D."/>
            <person name="Moran D.A.P."/>
            <person name="Tomita M."/>
            <person name="Numata K."/>
            <person name="Arakawa K."/>
        </authorList>
    </citation>
    <scope>NUCLEOTIDE SEQUENCE</scope>
</reference>
<name>A0A8X6U7C7_NEPPI</name>